<dbReference type="Proteomes" id="UP000029833">
    <property type="component" value="Unassembled WGS sequence"/>
</dbReference>
<feature type="compositionally biased region" description="Low complexity" evidence="1">
    <location>
        <begin position="1"/>
        <end position="10"/>
    </location>
</feature>
<keyword evidence="2" id="KW-0812">Transmembrane</keyword>
<gene>
    <name evidence="3" type="ORF">Q760_13455</name>
</gene>
<protein>
    <submittedName>
        <fullName evidence="3">Uncharacterized protein</fullName>
    </submittedName>
</protein>
<name>A0A0A0BAW4_9CELL</name>
<evidence type="ECO:0000256" key="2">
    <source>
        <dbReference type="SAM" id="Phobius"/>
    </source>
</evidence>
<feature type="transmembrane region" description="Helical" evidence="2">
    <location>
        <begin position="54"/>
        <end position="78"/>
    </location>
</feature>
<reference evidence="3 4" key="1">
    <citation type="submission" date="2013-10" db="EMBL/GenBank/DDBJ databases">
        <authorList>
            <person name="Wang G."/>
            <person name="Zhuang W."/>
        </authorList>
    </citation>
    <scope>NUCLEOTIDE SEQUENCE [LARGE SCALE GENOMIC DNA]</scope>
    <source>
        <strain evidence="3 4">DSM 20118</strain>
    </source>
</reference>
<dbReference type="OrthoDB" id="5150310at2"/>
<dbReference type="EMBL" id="AXNT01000048">
    <property type="protein sequence ID" value="KGM02436.1"/>
    <property type="molecule type" value="Genomic_DNA"/>
</dbReference>
<feature type="region of interest" description="Disordered" evidence="1">
    <location>
        <begin position="1"/>
        <end position="23"/>
    </location>
</feature>
<dbReference type="AlphaFoldDB" id="A0A0A0BAW4"/>
<evidence type="ECO:0000313" key="3">
    <source>
        <dbReference type="EMBL" id="KGM02436.1"/>
    </source>
</evidence>
<dbReference type="STRING" id="1408250.Q760_13455"/>
<accession>A0A0A0BAW4</accession>
<sequence length="87" mass="9470">MSSVQPSPETTPEPDEPQPPTQERWWWTGTYRAVLGAVVIGFQYDALSSGDASVWNWVIGGLGAVVVALGLYTVWTAYRSRGAGDVR</sequence>
<dbReference type="RefSeq" id="WP_034628806.1">
    <property type="nucleotide sequence ID" value="NZ_AXNT01000048.1"/>
</dbReference>
<keyword evidence="2" id="KW-0472">Membrane</keyword>
<keyword evidence="4" id="KW-1185">Reference proteome</keyword>
<proteinExistence type="predicted"/>
<organism evidence="3 4">
    <name type="scientific">Cellulomonas cellasea DSM 20118</name>
    <dbReference type="NCBI Taxonomy" id="1408250"/>
    <lineage>
        <taxon>Bacteria</taxon>
        <taxon>Bacillati</taxon>
        <taxon>Actinomycetota</taxon>
        <taxon>Actinomycetes</taxon>
        <taxon>Micrococcales</taxon>
        <taxon>Cellulomonadaceae</taxon>
        <taxon>Cellulomonas</taxon>
    </lineage>
</organism>
<evidence type="ECO:0000256" key="1">
    <source>
        <dbReference type="SAM" id="MobiDB-lite"/>
    </source>
</evidence>
<keyword evidence="2" id="KW-1133">Transmembrane helix</keyword>
<evidence type="ECO:0000313" key="4">
    <source>
        <dbReference type="Proteomes" id="UP000029833"/>
    </source>
</evidence>
<comment type="caution">
    <text evidence="3">The sequence shown here is derived from an EMBL/GenBank/DDBJ whole genome shotgun (WGS) entry which is preliminary data.</text>
</comment>